<keyword evidence="3" id="KW-0813">Transport</keyword>
<dbReference type="EMBL" id="CM007383">
    <property type="protein sequence ID" value="ONK75135.1"/>
    <property type="molecule type" value="Genomic_DNA"/>
</dbReference>
<keyword evidence="4" id="KW-0653">Protein transport</keyword>
<evidence type="ECO:0000256" key="6">
    <source>
        <dbReference type="ARBA" id="ARBA00023054"/>
    </source>
</evidence>
<dbReference type="GO" id="GO:0042147">
    <property type="term" value="P:retrograde transport, endosome to Golgi"/>
    <property type="evidence" value="ECO:0007669"/>
    <property type="project" value="InterPro"/>
</dbReference>
<dbReference type="GO" id="GO:0019905">
    <property type="term" value="F:syntaxin binding"/>
    <property type="evidence" value="ECO:0007669"/>
    <property type="project" value="TreeGrafter"/>
</dbReference>
<evidence type="ECO:0000256" key="3">
    <source>
        <dbReference type="ARBA" id="ARBA00022448"/>
    </source>
</evidence>
<gene>
    <name evidence="7" type="ORF">A4U43_C03F13730</name>
</gene>
<evidence type="ECO:0000313" key="7">
    <source>
        <dbReference type="EMBL" id="ONK75135.1"/>
    </source>
</evidence>
<evidence type="ECO:0000256" key="2">
    <source>
        <dbReference type="ARBA" id="ARBA00009150"/>
    </source>
</evidence>
<dbReference type="PANTHER" id="PTHR12965">
    <property type="entry name" value="VACUOLAR PROTEIN SORTING 54"/>
    <property type="match status" value="1"/>
</dbReference>
<comment type="subcellular location">
    <subcellularLocation>
        <location evidence="1">Golgi apparatus</location>
        <location evidence="1">trans-Golgi network</location>
    </subcellularLocation>
</comment>
<dbReference type="GO" id="GO:0006896">
    <property type="term" value="P:Golgi to vacuole transport"/>
    <property type="evidence" value="ECO:0007669"/>
    <property type="project" value="TreeGrafter"/>
</dbReference>
<reference evidence="8" key="1">
    <citation type="journal article" date="2017" name="Nat. Commun.">
        <title>The asparagus genome sheds light on the origin and evolution of a young Y chromosome.</title>
        <authorList>
            <person name="Harkess A."/>
            <person name="Zhou J."/>
            <person name="Xu C."/>
            <person name="Bowers J.E."/>
            <person name="Van der Hulst R."/>
            <person name="Ayyampalayam S."/>
            <person name="Mercati F."/>
            <person name="Riccardi P."/>
            <person name="McKain M.R."/>
            <person name="Kakrana A."/>
            <person name="Tang H."/>
            <person name="Ray J."/>
            <person name="Groenendijk J."/>
            <person name="Arikit S."/>
            <person name="Mathioni S.M."/>
            <person name="Nakano M."/>
            <person name="Shan H."/>
            <person name="Telgmann-Rauber A."/>
            <person name="Kanno A."/>
            <person name="Yue Z."/>
            <person name="Chen H."/>
            <person name="Li W."/>
            <person name="Chen Y."/>
            <person name="Xu X."/>
            <person name="Zhang Y."/>
            <person name="Luo S."/>
            <person name="Chen H."/>
            <person name="Gao J."/>
            <person name="Mao Z."/>
            <person name="Pires J.C."/>
            <person name="Luo M."/>
            <person name="Kudrna D."/>
            <person name="Wing R.A."/>
            <person name="Meyers B.C."/>
            <person name="Yi K."/>
            <person name="Kong H."/>
            <person name="Lavrijsen P."/>
            <person name="Sunseri F."/>
            <person name="Falavigna A."/>
            <person name="Ye Y."/>
            <person name="Leebens-Mack J.H."/>
            <person name="Chen G."/>
        </authorList>
    </citation>
    <scope>NUCLEOTIDE SEQUENCE [LARGE SCALE GENOMIC DNA]</scope>
    <source>
        <strain evidence="8">cv. DH0086</strain>
    </source>
</reference>
<dbReference type="PANTHER" id="PTHR12965:SF0">
    <property type="entry name" value="VACUOLAR PROTEIN SORTING-ASSOCIATED PROTEIN 54"/>
    <property type="match status" value="1"/>
</dbReference>
<dbReference type="AlphaFoldDB" id="A0A5P1F9U9"/>
<evidence type="ECO:0000256" key="1">
    <source>
        <dbReference type="ARBA" id="ARBA00004601"/>
    </source>
</evidence>
<name>A0A5P1F9U9_ASPOF</name>
<comment type="similarity">
    <text evidence="2">Belongs to the VPS54 family.</text>
</comment>
<dbReference type="InterPro" id="IPR039745">
    <property type="entry name" value="Vps54"/>
</dbReference>
<dbReference type="GO" id="GO:0000938">
    <property type="term" value="C:GARP complex"/>
    <property type="evidence" value="ECO:0007669"/>
    <property type="project" value="InterPro"/>
</dbReference>
<keyword evidence="6" id="KW-0175">Coiled coil</keyword>
<sequence>MHLVREISLRSDSFFEAQGQLQGLDGEIVEACVRIRELKEGIRVLTGDLVGSAKQVQELNAARENLVGLQQKLTLILYVSQAMSALKLVSACVSVCIALLQMLSNSFEQY</sequence>
<evidence type="ECO:0000256" key="4">
    <source>
        <dbReference type="ARBA" id="ARBA00022927"/>
    </source>
</evidence>
<dbReference type="GO" id="GO:0005829">
    <property type="term" value="C:cytosol"/>
    <property type="evidence" value="ECO:0007669"/>
    <property type="project" value="GOC"/>
</dbReference>
<keyword evidence="5" id="KW-0333">Golgi apparatus</keyword>
<evidence type="ECO:0000256" key="5">
    <source>
        <dbReference type="ARBA" id="ARBA00023034"/>
    </source>
</evidence>
<dbReference type="Proteomes" id="UP000243459">
    <property type="component" value="Chromosome 3"/>
</dbReference>
<dbReference type="Gramene" id="ONK75135">
    <property type="protein sequence ID" value="ONK75135"/>
    <property type="gene ID" value="A4U43_C03F13730"/>
</dbReference>
<organism evidence="7 8">
    <name type="scientific">Asparagus officinalis</name>
    <name type="common">Garden asparagus</name>
    <dbReference type="NCBI Taxonomy" id="4686"/>
    <lineage>
        <taxon>Eukaryota</taxon>
        <taxon>Viridiplantae</taxon>
        <taxon>Streptophyta</taxon>
        <taxon>Embryophyta</taxon>
        <taxon>Tracheophyta</taxon>
        <taxon>Spermatophyta</taxon>
        <taxon>Magnoliopsida</taxon>
        <taxon>Liliopsida</taxon>
        <taxon>Asparagales</taxon>
        <taxon>Asparagaceae</taxon>
        <taxon>Asparagoideae</taxon>
        <taxon>Asparagus</taxon>
    </lineage>
</organism>
<evidence type="ECO:0000313" key="8">
    <source>
        <dbReference type="Proteomes" id="UP000243459"/>
    </source>
</evidence>
<keyword evidence="8" id="KW-1185">Reference proteome</keyword>
<protein>
    <submittedName>
        <fullName evidence="7">Uncharacterized protein</fullName>
    </submittedName>
</protein>
<dbReference type="GO" id="GO:0015031">
    <property type="term" value="P:protein transport"/>
    <property type="evidence" value="ECO:0007669"/>
    <property type="project" value="UniProtKB-KW"/>
</dbReference>
<accession>A0A5P1F9U9</accession>
<proteinExistence type="inferred from homology"/>